<evidence type="ECO:0000313" key="6">
    <source>
        <dbReference type="Proteomes" id="UP000321947"/>
    </source>
</evidence>
<evidence type="ECO:0000256" key="1">
    <source>
        <dbReference type="SAM" id="Coils"/>
    </source>
</evidence>
<name>A0A5D3C2N8_CUCMM</name>
<sequence>MVEIDEEAETSPPQLRRKSSTSGVEIPNFLRLSFAAIMCVTQPCINLSIINLDLEHIDLNVPVVNLSEWEASIEKAAEEVEIVDPNLPLIVYDPFFQDIPIKEDAGKTSSKEEAQSDDEAPTEKEVEFPDVLYNVIVEVMNAAFNEVFLKNVAKKDQITNLNIQVQSLEAMVSNLNSTVVQLSFALINLTSLMIAHSNQSCHIAK</sequence>
<reference evidence="5 6" key="1">
    <citation type="submission" date="2019-08" db="EMBL/GenBank/DDBJ databases">
        <title>Draft genome sequences of two oriental melons (Cucumis melo L. var makuwa).</title>
        <authorList>
            <person name="Kwon S.-Y."/>
        </authorList>
    </citation>
    <scope>NUCLEOTIDE SEQUENCE [LARGE SCALE GENOMIC DNA]</scope>
    <source>
        <strain evidence="6">cv. Chang Bougi</strain>
        <strain evidence="5">cv. SW 3</strain>
        <tissue evidence="4">Leaf</tissue>
    </source>
</reference>
<dbReference type="Proteomes" id="UP000321393">
    <property type="component" value="Unassembled WGS sequence"/>
</dbReference>
<evidence type="ECO:0000256" key="2">
    <source>
        <dbReference type="SAM" id="MobiDB-lite"/>
    </source>
</evidence>
<dbReference type="EMBL" id="SSTE01017321">
    <property type="protein sequence ID" value="KAA0040567.1"/>
    <property type="molecule type" value="Genomic_DNA"/>
</dbReference>
<dbReference type="AlphaFoldDB" id="A0A5D3C2N8"/>
<feature type="coiled-coil region" evidence="1">
    <location>
        <begin position="151"/>
        <end position="178"/>
    </location>
</feature>
<gene>
    <name evidence="4" type="ORF">E5676_scaffold98G00660</name>
    <name evidence="3" type="ORF">E6C27_scaffold262G001370</name>
</gene>
<organism evidence="4 6">
    <name type="scientific">Cucumis melo var. makuwa</name>
    <name type="common">Oriental melon</name>
    <dbReference type="NCBI Taxonomy" id="1194695"/>
    <lineage>
        <taxon>Eukaryota</taxon>
        <taxon>Viridiplantae</taxon>
        <taxon>Streptophyta</taxon>
        <taxon>Embryophyta</taxon>
        <taxon>Tracheophyta</taxon>
        <taxon>Spermatophyta</taxon>
        <taxon>Magnoliopsida</taxon>
        <taxon>eudicotyledons</taxon>
        <taxon>Gunneridae</taxon>
        <taxon>Pentapetalae</taxon>
        <taxon>rosids</taxon>
        <taxon>fabids</taxon>
        <taxon>Cucurbitales</taxon>
        <taxon>Cucurbitaceae</taxon>
        <taxon>Benincaseae</taxon>
        <taxon>Cucumis</taxon>
    </lineage>
</organism>
<evidence type="ECO:0000313" key="5">
    <source>
        <dbReference type="Proteomes" id="UP000321393"/>
    </source>
</evidence>
<keyword evidence="1" id="KW-0175">Coiled coil</keyword>
<proteinExistence type="predicted"/>
<dbReference type="EMBL" id="SSTD01013776">
    <property type="protein sequence ID" value="TYK05610.1"/>
    <property type="molecule type" value="Genomic_DNA"/>
</dbReference>
<comment type="caution">
    <text evidence="4">The sequence shown here is derived from an EMBL/GenBank/DDBJ whole genome shotgun (WGS) entry which is preliminary data.</text>
</comment>
<protein>
    <submittedName>
        <fullName evidence="4">Uncharacterized protein</fullName>
    </submittedName>
</protein>
<accession>A0A5D3C2N8</accession>
<dbReference type="Proteomes" id="UP000321947">
    <property type="component" value="Unassembled WGS sequence"/>
</dbReference>
<evidence type="ECO:0000313" key="4">
    <source>
        <dbReference type="EMBL" id="TYK05610.1"/>
    </source>
</evidence>
<feature type="region of interest" description="Disordered" evidence="2">
    <location>
        <begin position="1"/>
        <end position="20"/>
    </location>
</feature>
<evidence type="ECO:0000313" key="3">
    <source>
        <dbReference type="EMBL" id="KAA0040567.1"/>
    </source>
</evidence>